<dbReference type="PROSITE" id="PS50865">
    <property type="entry name" value="ZF_MYND_2"/>
    <property type="match status" value="1"/>
</dbReference>
<dbReference type="Pfam" id="PF20179">
    <property type="entry name" value="MSS51_C"/>
    <property type="match status" value="1"/>
</dbReference>
<gene>
    <name evidence="6" type="ORF">ILEXP_LOCUS4879</name>
</gene>
<dbReference type="InterPro" id="IPR046824">
    <property type="entry name" value="Mss51-like_C"/>
</dbReference>
<comment type="caution">
    <text evidence="6">The sequence shown here is derived from an EMBL/GenBank/DDBJ whole genome shotgun (WGS) entry which is preliminary data.</text>
</comment>
<name>A0ABC8QZ39_9AQUA</name>
<evidence type="ECO:0000313" key="6">
    <source>
        <dbReference type="EMBL" id="CAK9137843.1"/>
    </source>
</evidence>
<feature type="domain" description="MYND-type" evidence="5">
    <location>
        <begin position="1"/>
        <end position="45"/>
    </location>
</feature>
<accession>A0ABC8QZ39</accession>
<dbReference type="PANTHER" id="PTHR47570:SF1">
    <property type="entry name" value="ZINC ION BINDING PROTEIN"/>
    <property type="match status" value="1"/>
</dbReference>
<keyword evidence="3" id="KW-0862">Zinc</keyword>
<dbReference type="EMBL" id="CAUOFW020000837">
    <property type="protein sequence ID" value="CAK9137843.1"/>
    <property type="molecule type" value="Genomic_DNA"/>
</dbReference>
<dbReference type="SUPFAM" id="SSF144232">
    <property type="entry name" value="HIT/MYND zinc finger-like"/>
    <property type="match status" value="1"/>
</dbReference>
<sequence length="376" mass="42358">MECAGKGSRTRCTGPAIKRCGRCQAVGYCSVSHQISHWSIHKGECERLEQHMKEADVLNDFPFTFSQEATVQVCEKLETRCSFLIKRGIHRVGMWMCECNCGTSLVSLDHPRLVDGWCLSSMLCPCKGPLSPIPEQLNSWKEYYEWRCIPLHSPVALLLHWPLTIYQAIQLAALRSLIPETSNELFIHYLGPDKELLQLAAFGELHALFPGVKVHMELVGPAIPEYRDGDTMDLHSYAHCFEADCICKSSDKNVRSSLLIGKYSAVTLRLRTGYYHDRYKEIAKDSFPHLIFAPNAGIAAYRSWLPTIELIKEMNVPAVFSDYCEEACHLATACISTITGCPPTIPIQLNPFRQPLVVEDSALFLPCYSNCFLFGM</sequence>
<dbReference type="Pfam" id="PF01753">
    <property type="entry name" value="zf-MYND"/>
    <property type="match status" value="1"/>
</dbReference>
<evidence type="ECO:0000256" key="1">
    <source>
        <dbReference type="ARBA" id="ARBA00022723"/>
    </source>
</evidence>
<dbReference type="InterPro" id="IPR002893">
    <property type="entry name" value="Znf_MYND"/>
</dbReference>
<evidence type="ECO:0000256" key="2">
    <source>
        <dbReference type="ARBA" id="ARBA00022771"/>
    </source>
</evidence>
<protein>
    <recommendedName>
        <fullName evidence="5">MYND-type domain-containing protein</fullName>
    </recommendedName>
</protein>
<dbReference type="AlphaFoldDB" id="A0ABC8QZ39"/>
<evidence type="ECO:0000256" key="4">
    <source>
        <dbReference type="PROSITE-ProRule" id="PRU00134"/>
    </source>
</evidence>
<dbReference type="GO" id="GO:0008270">
    <property type="term" value="F:zinc ion binding"/>
    <property type="evidence" value="ECO:0007669"/>
    <property type="project" value="UniProtKB-KW"/>
</dbReference>
<evidence type="ECO:0000313" key="7">
    <source>
        <dbReference type="Proteomes" id="UP001642360"/>
    </source>
</evidence>
<dbReference type="Gene3D" id="6.10.140.2220">
    <property type="match status" value="1"/>
</dbReference>
<reference evidence="6 7" key="1">
    <citation type="submission" date="2024-02" db="EMBL/GenBank/DDBJ databases">
        <authorList>
            <person name="Vignale AGUSTIN F."/>
            <person name="Sosa J E."/>
            <person name="Modenutti C."/>
        </authorList>
    </citation>
    <scope>NUCLEOTIDE SEQUENCE [LARGE SCALE GENOMIC DNA]</scope>
</reference>
<dbReference type="Proteomes" id="UP001642360">
    <property type="component" value="Unassembled WGS sequence"/>
</dbReference>
<proteinExistence type="predicted"/>
<keyword evidence="2 4" id="KW-0863">Zinc-finger</keyword>
<evidence type="ECO:0000259" key="5">
    <source>
        <dbReference type="PROSITE" id="PS50865"/>
    </source>
</evidence>
<evidence type="ECO:0000256" key="3">
    <source>
        <dbReference type="ARBA" id="ARBA00022833"/>
    </source>
</evidence>
<organism evidence="6 7">
    <name type="scientific">Ilex paraguariensis</name>
    <name type="common">yerba mate</name>
    <dbReference type="NCBI Taxonomy" id="185542"/>
    <lineage>
        <taxon>Eukaryota</taxon>
        <taxon>Viridiplantae</taxon>
        <taxon>Streptophyta</taxon>
        <taxon>Embryophyta</taxon>
        <taxon>Tracheophyta</taxon>
        <taxon>Spermatophyta</taxon>
        <taxon>Magnoliopsida</taxon>
        <taxon>eudicotyledons</taxon>
        <taxon>Gunneridae</taxon>
        <taxon>Pentapetalae</taxon>
        <taxon>asterids</taxon>
        <taxon>campanulids</taxon>
        <taxon>Aquifoliales</taxon>
        <taxon>Aquifoliaceae</taxon>
        <taxon>Ilex</taxon>
    </lineage>
</organism>
<keyword evidence="7" id="KW-1185">Reference proteome</keyword>
<dbReference type="PANTHER" id="PTHR47570">
    <property type="entry name" value="ZINC ION BINDING PROTEIN"/>
    <property type="match status" value="1"/>
</dbReference>
<keyword evidence="1" id="KW-0479">Metal-binding</keyword>